<name>A0A2S6ILM7_9FLAO</name>
<reference evidence="1 2" key="1">
    <citation type="submission" date="2018-02" db="EMBL/GenBank/DDBJ databases">
        <title>Genomic Encyclopedia of Archaeal and Bacterial Type Strains, Phase II (KMG-II): from individual species to whole genera.</title>
        <authorList>
            <person name="Goeker M."/>
        </authorList>
    </citation>
    <scope>NUCLEOTIDE SEQUENCE [LARGE SCALE GENOMIC DNA]</scope>
    <source>
        <strain evidence="1 2">DSM 16809</strain>
    </source>
</reference>
<dbReference type="InterPro" id="IPR011044">
    <property type="entry name" value="Quino_amine_DH_bsu"/>
</dbReference>
<accession>A0A2S6ILM7</accession>
<dbReference type="SUPFAM" id="SSF50969">
    <property type="entry name" value="YVTN repeat-like/Quinoprotein amine dehydrogenase"/>
    <property type="match status" value="1"/>
</dbReference>
<dbReference type="Proteomes" id="UP000239002">
    <property type="component" value="Unassembled WGS sequence"/>
</dbReference>
<proteinExistence type="predicted"/>
<sequence>MLELRKYIEILKLLTMKTKILSICLIAGSLFFTSCDDDDNINEERADRAELYATSVNNGDITIYDFSENNSVSTTTLTTTSTSNEGIQYDGSTDELFVASRSSNNLNAFVNVESFLTGGVSAVVGTSGSVDFASPRALAVSGNSIVVADNSNNVFYVYTRTASGLQLTNQFDISFPVWGVEFVGNDLYAVVDSSGDLAIFNNFLSNSSNGALAATKTITIEGIVRTHGIAYDAEDNLLIMTDIGAATGTDFDTDGGFHIISNATSSIGAVADGGTLAIAGIQTRVAGAATFMGNPIDVTYDTNTNTVLIAEIANGGGRVLGFSNVTAGGNIAPTVNNTLAGASSVDFYSED</sequence>
<dbReference type="PROSITE" id="PS51257">
    <property type="entry name" value="PROKAR_LIPOPROTEIN"/>
    <property type="match status" value="1"/>
</dbReference>
<dbReference type="EMBL" id="PTJE01000003">
    <property type="protein sequence ID" value="PPK95134.1"/>
    <property type="molecule type" value="Genomic_DNA"/>
</dbReference>
<protein>
    <submittedName>
        <fullName evidence="1">Uncharacterized protein</fullName>
    </submittedName>
</protein>
<comment type="caution">
    <text evidence="1">The sequence shown here is derived from an EMBL/GenBank/DDBJ whole genome shotgun (WGS) entry which is preliminary data.</text>
</comment>
<gene>
    <name evidence="1" type="ORF">LY01_01887</name>
</gene>
<evidence type="ECO:0000313" key="1">
    <source>
        <dbReference type="EMBL" id="PPK95134.1"/>
    </source>
</evidence>
<evidence type="ECO:0000313" key="2">
    <source>
        <dbReference type="Proteomes" id="UP000239002"/>
    </source>
</evidence>
<organism evidence="1 2">
    <name type="scientific">Nonlabens xylanidelens</name>
    <dbReference type="NCBI Taxonomy" id="191564"/>
    <lineage>
        <taxon>Bacteria</taxon>
        <taxon>Pseudomonadati</taxon>
        <taxon>Bacteroidota</taxon>
        <taxon>Flavobacteriia</taxon>
        <taxon>Flavobacteriales</taxon>
        <taxon>Flavobacteriaceae</taxon>
        <taxon>Nonlabens</taxon>
    </lineage>
</organism>
<keyword evidence="2" id="KW-1185">Reference proteome</keyword>
<dbReference type="AlphaFoldDB" id="A0A2S6ILM7"/>